<sequence length="78" mass="8531">MNNKFSGKTPSLKNSKSVGQQELQSAKQDLNNQTTNQGMTSSVPTLNTSNAVGQQELQNTKQKVQKSKNESSNNNSFQ</sequence>
<dbReference type="EMBL" id="FNFP01000001">
    <property type="protein sequence ID" value="SDK13156.1"/>
    <property type="molecule type" value="Genomic_DNA"/>
</dbReference>
<name>A0A1G8ZDF1_9FIRM</name>
<feature type="compositionally biased region" description="Polar residues" evidence="1">
    <location>
        <begin position="1"/>
        <end position="60"/>
    </location>
</feature>
<gene>
    <name evidence="2" type="ORF">SAMN05660472_00825</name>
</gene>
<evidence type="ECO:0000313" key="2">
    <source>
        <dbReference type="EMBL" id="SDK13156.1"/>
    </source>
</evidence>
<dbReference type="AlphaFoldDB" id="A0A1G8ZDF1"/>
<dbReference type="Proteomes" id="UP000198718">
    <property type="component" value="Unassembled WGS sequence"/>
</dbReference>
<organism evidence="2 3">
    <name type="scientific">Natronincola ferrireducens</name>
    <dbReference type="NCBI Taxonomy" id="393762"/>
    <lineage>
        <taxon>Bacteria</taxon>
        <taxon>Bacillati</taxon>
        <taxon>Bacillota</taxon>
        <taxon>Clostridia</taxon>
        <taxon>Peptostreptococcales</taxon>
        <taxon>Natronincolaceae</taxon>
        <taxon>Natronincola</taxon>
    </lineage>
</organism>
<reference evidence="2 3" key="1">
    <citation type="submission" date="2016-10" db="EMBL/GenBank/DDBJ databases">
        <authorList>
            <person name="de Groot N.N."/>
        </authorList>
    </citation>
    <scope>NUCLEOTIDE SEQUENCE [LARGE SCALE GENOMIC DNA]</scope>
    <source>
        <strain evidence="2 3">DSM 18346</strain>
    </source>
</reference>
<protein>
    <submittedName>
        <fullName evidence="2">Uncharacterized protein</fullName>
    </submittedName>
</protein>
<evidence type="ECO:0000256" key="1">
    <source>
        <dbReference type="SAM" id="MobiDB-lite"/>
    </source>
</evidence>
<dbReference type="RefSeq" id="WP_090550637.1">
    <property type="nucleotide sequence ID" value="NZ_FNFP01000001.1"/>
</dbReference>
<keyword evidence="3" id="KW-1185">Reference proteome</keyword>
<accession>A0A1G8ZDF1</accession>
<feature type="region of interest" description="Disordered" evidence="1">
    <location>
        <begin position="1"/>
        <end position="78"/>
    </location>
</feature>
<proteinExistence type="predicted"/>
<evidence type="ECO:0000313" key="3">
    <source>
        <dbReference type="Proteomes" id="UP000198718"/>
    </source>
</evidence>